<evidence type="ECO:0000313" key="8">
    <source>
        <dbReference type="Proteomes" id="UP000230790"/>
    </source>
</evidence>
<dbReference type="InterPro" id="IPR006311">
    <property type="entry name" value="TAT_signal"/>
</dbReference>
<dbReference type="Pfam" id="PF01547">
    <property type="entry name" value="SBP_bac_1"/>
    <property type="match status" value="1"/>
</dbReference>
<dbReference type="EMBL" id="PGTN01000020">
    <property type="protein sequence ID" value="PJF48223.1"/>
    <property type="molecule type" value="Genomic_DNA"/>
</dbReference>
<evidence type="ECO:0000256" key="1">
    <source>
        <dbReference type="ARBA" id="ARBA00022475"/>
    </source>
</evidence>
<evidence type="ECO:0008006" key="9">
    <source>
        <dbReference type="Google" id="ProtNLM"/>
    </source>
</evidence>
<reference evidence="7 8" key="1">
    <citation type="submission" date="2017-11" db="EMBL/GenBank/DDBJ databases">
        <title>Evolution of Phototrophy in the Chloroflexi Phylum Driven by Horizontal Gene Transfer.</title>
        <authorList>
            <person name="Ward L.M."/>
            <person name="Hemp J."/>
            <person name="Shih P.M."/>
            <person name="Mcglynn S.E."/>
            <person name="Fischer W."/>
        </authorList>
    </citation>
    <scope>NUCLEOTIDE SEQUENCE [LARGE SCALE GENOMIC DNA]</scope>
    <source>
        <strain evidence="7">JP3_7</strain>
    </source>
</reference>
<dbReference type="Proteomes" id="UP000230790">
    <property type="component" value="Unassembled WGS sequence"/>
</dbReference>
<feature type="chain" id="PRO_5014799214" description="Sugar ABC transporter substrate-binding protein" evidence="6">
    <location>
        <begin position="37"/>
        <end position="459"/>
    </location>
</feature>
<keyword evidence="4" id="KW-0564">Palmitate</keyword>
<keyword evidence="2 6" id="KW-0732">Signal</keyword>
<keyword evidence="3" id="KW-0472">Membrane</keyword>
<dbReference type="PROSITE" id="PS51257">
    <property type="entry name" value="PROKAR_LIPOPROTEIN"/>
    <property type="match status" value="1"/>
</dbReference>
<comment type="caution">
    <text evidence="7">The sequence shown here is derived from an EMBL/GenBank/DDBJ whole genome shotgun (WGS) entry which is preliminary data.</text>
</comment>
<dbReference type="PROSITE" id="PS51318">
    <property type="entry name" value="TAT"/>
    <property type="match status" value="1"/>
</dbReference>
<dbReference type="PANTHER" id="PTHR43649:SF33">
    <property type="entry name" value="POLYGALACTURONAN_RHAMNOGALACTURONAN-BINDING PROTEIN YTCQ"/>
    <property type="match status" value="1"/>
</dbReference>
<keyword evidence="1" id="KW-1003">Cell membrane</keyword>
<dbReference type="SUPFAM" id="SSF53850">
    <property type="entry name" value="Periplasmic binding protein-like II"/>
    <property type="match status" value="1"/>
</dbReference>
<dbReference type="Gene3D" id="3.40.190.10">
    <property type="entry name" value="Periplasmic binding protein-like II"/>
    <property type="match status" value="1"/>
</dbReference>
<evidence type="ECO:0000256" key="5">
    <source>
        <dbReference type="ARBA" id="ARBA00023288"/>
    </source>
</evidence>
<name>A0A2M8QEI5_9CHLR</name>
<dbReference type="InterPro" id="IPR050490">
    <property type="entry name" value="Bact_solute-bd_prot1"/>
</dbReference>
<accession>A0A2M8QEI5</accession>
<dbReference type="AlphaFoldDB" id="A0A2M8QEI5"/>
<evidence type="ECO:0000256" key="6">
    <source>
        <dbReference type="SAM" id="SignalP"/>
    </source>
</evidence>
<feature type="signal peptide" evidence="6">
    <location>
        <begin position="1"/>
        <end position="36"/>
    </location>
</feature>
<evidence type="ECO:0000256" key="3">
    <source>
        <dbReference type="ARBA" id="ARBA00023136"/>
    </source>
</evidence>
<dbReference type="InterPro" id="IPR006059">
    <property type="entry name" value="SBP"/>
</dbReference>
<organism evidence="7 8">
    <name type="scientific">Candidatus Thermofonsia Clade 3 bacterium</name>
    <dbReference type="NCBI Taxonomy" id="2364212"/>
    <lineage>
        <taxon>Bacteria</taxon>
        <taxon>Bacillati</taxon>
        <taxon>Chloroflexota</taxon>
        <taxon>Candidatus Thermofontia</taxon>
        <taxon>Candidatus Thermofonsia Clade 3</taxon>
    </lineage>
</organism>
<evidence type="ECO:0000256" key="2">
    <source>
        <dbReference type="ARBA" id="ARBA00022729"/>
    </source>
</evidence>
<gene>
    <name evidence="7" type="ORF">CUN48_04525</name>
</gene>
<dbReference type="PANTHER" id="PTHR43649">
    <property type="entry name" value="ARABINOSE-BINDING PROTEIN-RELATED"/>
    <property type="match status" value="1"/>
</dbReference>
<keyword evidence="5" id="KW-0449">Lipoprotein</keyword>
<protein>
    <recommendedName>
        <fullName evidence="9">Sugar ABC transporter substrate-binding protein</fullName>
    </recommendedName>
</protein>
<evidence type="ECO:0000256" key="4">
    <source>
        <dbReference type="ARBA" id="ARBA00023139"/>
    </source>
</evidence>
<proteinExistence type="predicted"/>
<sequence length="459" mass="50004">MQRKFTRRQLLKGAAVGLGSVSAGILAACAAPPASAPPAPAAPAAPATEATSAPAASSVTLRLQAPAVPLGGMAIEFAKRFQDDTGIKVEVEETIYGEIEKKTQTGFISDTLQDVVYGHHRWLFLNFTKGIYAVLDDMFKSDPPPDFADIFPSVMEGNKFDGKNFSLPDVVHPGGNIAVSYNKTLLAEKGLEEPKAGWTLADWEALARKAADPAKGIFGMSFDNITAMHYYSNIARSFGEKNSTDMWLMDREGKTFQYNTPMHKEIAGWFVSLHNDKIAPRKKDQIETGLFVGGLSATHSGIVGSVADFLKKTAGKFEMDAVLLPVGDKGRQGTCYSGNQWMINAKTKHMPEAYKLLNMLTSKDAGVYLATNVAVQPNGRKSAWTDPAVNQINRMFGVAAGLIEAGVEPFPMPYNTRFTEANTAFQAEIEQIWEGTVTWDEHAPVIQKKLQEILDQPRP</sequence>
<evidence type="ECO:0000313" key="7">
    <source>
        <dbReference type="EMBL" id="PJF48223.1"/>
    </source>
</evidence>